<organism evidence="13 14">
    <name type="scientific">Eiseniibacteriota bacterium</name>
    <dbReference type="NCBI Taxonomy" id="2212470"/>
    <lineage>
        <taxon>Bacteria</taxon>
        <taxon>Candidatus Eiseniibacteriota</taxon>
    </lineage>
</organism>
<dbReference type="PANTHER" id="PTHR30081:SF1">
    <property type="entry name" value="PROTEIN TRANSLOCASE SUBUNIT SECD"/>
    <property type="match status" value="1"/>
</dbReference>
<feature type="transmembrane region" description="Helical" evidence="9">
    <location>
        <begin position="475"/>
        <end position="497"/>
    </location>
</feature>
<comment type="caution">
    <text evidence="13">The sequence shown here is derived from an EMBL/GenBank/DDBJ whole genome shotgun (WGS) entry which is preliminary data.</text>
</comment>
<evidence type="ECO:0000256" key="4">
    <source>
        <dbReference type="ARBA" id="ARBA00022692"/>
    </source>
</evidence>
<dbReference type="EMBL" id="VBOR01000091">
    <property type="protein sequence ID" value="TMQ47970.1"/>
    <property type="molecule type" value="Genomic_DNA"/>
</dbReference>
<evidence type="ECO:0000256" key="7">
    <source>
        <dbReference type="ARBA" id="ARBA00023010"/>
    </source>
</evidence>
<feature type="domain" description="SecDF P1 head subdomain" evidence="12">
    <location>
        <begin position="251"/>
        <end position="358"/>
    </location>
</feature>
<dbReference type="GO" id="GO:0065002">
    <property type="term" value="P:intracellular protein transmembrane transport"/>
    <property type="evidence" value="ECO:0007669"/>
    <property type="project" value="UniProtKB-UniRule"/>
</dbReference>
<dbReference type="HAMAP" id="MF_01463_B">
    <property type="entry name" value="SecD_B"/>
    <property type="match status" value="1"/>
</dbReference>
<keyword evidence="2 9" id="KW-0813">Transport</keyword>
<evidence type="ECO:0000256" key="2">
    <source>
        <dbReference type="ARBA" id="ARBA00022448"/>
    </source>
</evidence>
<evidence type="ECO:0000256" key="6">
    <source>
        <dbReference type="ARBA" id="ARBA00022989"/>
    </source>
</evidence>
<dbReference type="Proteomes" id="UP000316292">
    <property type="component" value="Unassembled WGS sequence"/>
</dbReference>
<feature type="domain" description="Protein translocase subunit SecDF P1" evidence="11">
    <location>
        <begin position="99"/>
        <end position="157"/>
    </location>
</feature>
<evidence type="ECO:0000313" key="14">
    <source>
        <dbReference type="Proteomes" id="UP000316292"/>
    </source>
</evidence>
<dbReference type="Gene3D" id="3.30.70.3220">
    <property type="match status" value="1"/>
</dbReference>
<comment type="subcellular location">
    <subcellularLocation>
        <location evidence="1 9">Cell membrane</location>
        <topology evidence="1 9">Multi-pass membrane protein</topology>
    </subcellularLocation>
</comment>
<dbReference type="AlphaFoldDB" id="A0A538S9B5"/>
<dbReference type="GO" id="GO:0015450">
    <property type="term" value="F:protein-transporting ATPase activity"/>
    <property type="evidence" value="ECO:0007669"/>
    <property type="project" value="InterPro"/>
</dbReference>
<name>A0A538S9B5_UNCEI</name>
<dbReference type="InterPro" id="IPR048634">
    <property type="entry name" value="SecD_SecF_C"/>
</dbReference>
<dbReference type="PRINTS" id="PR00702">
    <property type="entry name" value="ACRIFLAVINRP"/>
</dbReference>
<dbReference type="NCBIfam" id="TIGR00916">
    <property type="entry name" value="2A0604s01"/>
    <property type="match status" value="1"/>
</dbReference>
<feature type="transmembrane region" description="Helical" evidence="9">
    <location>
        <begin position="380"/>
        <end position="399"/>
    </location>
</feature>
<reference evidence="13 14" key="1">
    <citation type="journal article" date="2019" name="Nat. Microbiol.">
        <title>Mediterranean grassland soil C-N compound turnover is dependent on rainfall and depth, and is mediated by genomically divergent microorganisms.</title>
        <authorList>
            <person name="Diamond S."/>
            <person name="Andeer P.F."/>
            <person name="Li Z."/>
            <person name="Crits-Christoph A."/>
            <person name="Burstein D."/>
            <person name="Anantharaman K."/>
            <person name="Lane K.R."/>
            <person name="Thomas B.C."/>
            <person name="Pan C."/>
            <person name="Northen T.R."/>
            <person name="Banfield J.F."/>
        </authorList>
    </citation>
    <scope>NUCLEOTIDE SEQUENCE [LARGE SCALE GENOMIC DNA]</scope>
    <source>
        <strain evidence="13">WS_1</strain>
    </source>
</reference>
<evidence type="ECO:0000256" key="9">
    <source>
        <dbReference type="HAMAP-Rule" id="MF_01463"/>
    </source>
</evidence>
<dbReference type="Gene3D" id="1.20.1640.10">
    <property type="entry name" value="Multidrug efflux transporter AcrB transmembrane domain"/>
    <property type="match status" value="1"/>
</dbReference>
<dbReference type="SUPFAM" id="SSF82866">
    <property type="entry name" value="Multidrug efflux transporter AcrB transmembrane domain"/>
    <property type="match status" value="1"/>
</dbReference>
<dbReference type="InterPro" id="IPR055344">
    <property type="entry name" value="SecD_SecF_C_bact"/>
</dbReference>
<feature type="domain" description="Protein export membrane protein SecD/SecF C-terminal" evidence="10">
    <location>
        <begin position="361"/>
        <end position="530"/>
    </location>
</feature>
<keyword evidence="4 9" id="KW-0812">Transmembrane</keyword>
<evidence type="ECO:0000256" key="3">
    <source>
        <dbReference type="ARBA" id="ARBA00022475"/>
    </source>
</evidence>
<evidence type="ECO:0000259" key="10">
    <source>
        <dbReference type="Pfam" id="PF02355"/>
    </source>
</evidence>
<dbReference type="Pfam" id="PF22599">
    <property type="entry name" value="SecDF_P1_head"/>
    <property type="match status" value="1"/>
</dbReference>
<keyword evidence="5 9" id="KW-0653">Protein transport</keyword>
<evidence type="ECO:0000313" key="13">
    <source>
        <dbReference type="EMBL" id="TMQ47970.1"/>
    </source>
</evidence>
<keyword evidence="8 9" id="KW-0472">Membrane</keyword>
<gene>
    <name evidence="9 13" type="primary">secD</name>
    <name evidence="13" type="ORF">E6K71_08490</name>
</gene>
<evidence type="ECO:0000259" key="11">
    <source>
        <dbReference type="Pfam" id="PF21760"/>
    </source>
</evidence>
<dbReference type="PANTHER" id="PTHR30081">
    <property type="entry name" value="PROTEIN-EXPORT MEMBRANE PROTEIN SEC"/>
    <property type="match status" value="1"/>
</dbReference>
<dbReference type="GO" id="GO:0005886">
    <property type="term" value="C:plasma membrane"/>
    <property type="evidence" value="ECO:0007669"/>
    <property type="project" value="UniProtKB-SubCell"/>
</dbReference>
<evidence type="ECO:0000256" key="8">
    <source>
        <dbReference type="ARBA" id="ARBA00023136"/>
    </source>
</evidence>
<dbReference type="InterPro" id="IPR022813">
    <property type="entry name" value="SecD/SecF_arch_bac"/>
</dbReference>
<dbReference type="FunFam" id="1.20.1640.10:FF:000004">
    <property type="entry name" value="Protein translocase subunit SecD"/>
    <property type="match status" value="1"/>
</dbReference>
<feature type="transmembrane region" description="Helical" evidence="9">
    <location>
        <begin position="432"/>
        <end position="454"/>
    </location>
</feature>
<keyword evidence="6 9" id="KW-1133">Transmembrane helix</keyword>
<dbReference type="Gene3D" id="3.30.1360.200">
    <property type="match status" value="1"/>
</dbReference>
<comment type="similarity">
    <text evidence="9">Belongs to the SecD/SecF family. SecD subfamily.</text>
</comment>
<dbReference type="InterPro" id="IPR054384">
    <property type="entry name" value="SecDF_P1_head"/>
</dbReference>
<feature type="transmembrane region" description="Helical" evidence="9">
    <location>
        <begin position="503"/>
        <end position="527"/>
    </location>
</feature>
<comment type="caution">
    <text evidence="9">Lacks conserved residue(s) required for the propagation of feature annotation.</text>
</comment>
<feature type="transmembrane region" description="Helical" evidence="9">
    <location>
        <begin position="406"/>
        <end position="426"/>
    </location>
</feature>
<dbReference type="GO" id="GO:0043952">
    <property type="term" value="P:protein transport by the Sec complex"/>
    <property type="evidence" value="ECO:0007669"/>
    <property type="project" value="UniProtKB-UniRule"/>
</dbReference>
<evidence type="ECO:0000259" key="12">
    <source>
        <dbReference type="Pfam" id="PF22599"/>
    </source>
</evidence>
<keyword evidence="7 9" id="KW-0811">Translocation</keyword>
<proteinExistence type="inferred from homology"/>
<dbReference type="InterPro" id="IPR005791">
    <property type="entry name" value="SecD"/>
</dbReference>
<dbReference type="InterPro" id="IPR001036">
    <property type="entry name" value="Acrflvin-R"/>
</dbReference>
<dbReference type="GO" id="GO:0006605">
    <property type="term" value="P:protein targeting"/>
    <property type="evidence" value="ECO:0007669"/>
    <property type="project" value="UniProtKB-UniRule"/>
</dbReference>
<dbReference type="Pfam" id="PF02355">
    <property type="entry name" value="SecD_SecF_C"/>
    <property type="match status" value="1"/>
</dbReference>
<comment type="subunit">
    <text evidence="9">Forms a complex with SecF. Part of the essential Sec protein translocation apparatus which comprises SecA, SecYEG and auxiliary proteins SecDF. Other proteins may also be involved.</text>
</comment>
<dbReference type="NCBIfam" id="TIGR01129">
    <property type="entry name" value="secD"/>
    <property type="match status" value="1"/>
</dbReference>
<accession>A0A538S9B5</accession>
<evidence type="ECO:0000256" key="5">
    <source>
        <dbReference type="ARBA" id="ARBA00022927"/>
    </source>
</evidence>
<dbReference type="InterPro" id="IPR048631">
    <property type="entry name" value="SecD_1st"/>
</dbReference>
<comment type="function">
    <text evidence="9">Part of the Sec protein translocase complex. Interacts with the SecYEG preprotein conducting channel. SecDF uses the proton motive force (PMF) to complete protein translocation after the ATP-dependent function of SecA.</text>
</comment>
<keyword evidence="3 9" id="KW-1003">Cell membrane</keyword>
<protein>
    <recommendedName>
        <fullName evidence="9">Protein translocase subunit SecD</fullName>
    </recommendedName>
</protein>
<evidence type="ECO:0000256" key="1">
    <source>
        <dbReference type="ARBA" id="ARBA00004651"/>
    </source>
</evidence>
<sequence>MMTRSDQWKLYLTIAFVLASVWTLWPTFQFYSLPPKVRQEVLQARPALATNEAERLKLEKYAKLREKAIRLGLDLQGGMYLLLEVDTSKLGPAEAKNAVDQVMQIIRNRIDQFGVAEPSIQKQGTNRILVQLPGLLDQERAKALIGQTALLEFKLVKTEEEAKALYDRIDAYFARKLRGGAVADSAAPDSLRHPFSSRLLTSSHAEATVLSENVPVVDSMIRQLQADSTFISDSRLAWDAHDTDVGGRTARALYVVGREPLMKGSEVASAQMRMDLDAARPGAPGVSFTLTSRGGALFGDITGANVGRRLAIVLDGKIQSAPNIQEKIPRGQGSITGSFSEEEAQNLAIVLRSGALPAPVNVVEERTVGPSLGQDSIEKGLRAAALAALLVVLFMIVYYKMSGMVAVVALFLNILGLLACMAGFHATLTLPGIAGVVLTIGMAVDTNVLIFERIREELRNKRTVMAAIETGYARAYRTIIDAHVTTLLSSFALMWFGTGPIRGFAITLSIGLIINLVTAVGISKMIFDAWSVRRKLSSISI</sequence>
<dbReference type="Pfam" id="PF21760">
    <property type="entry name" value="SecD_1st"/>
    <property type="match status" value="1"/>
</dbReference>